<dbReference type="EMBL" id="GBEZ01019370">
    <property type="protein sequence ID" value="JAC67181.1"/>
    <property type="molecule type" value="Transcribed_RNA"/>
</dbReference>
<reference evidence="1" key="1">
    <citation type="submission" date="2014-05" db="EMBL/GenBank/DDBJ databases">
        <title>The transcriptome of the halophilic microalga Tetraselmis sp. GSL018 isolated from the Great Salt Lake, Utah.</title>
        <authorList>
            <person name="Jinkerson R.E."/>
            <person name="D'Adamo S."/>
            <person name="Posewitz M.C."/>
        </authorList>
    </citation>
    <scope>NUCLEOTIDE SEQUENCE</scope>
    <source>
        <strain evidence="1">GSL018</strain>
    </source>
</reference>
<organism evidence="1">
    <name type="scientific">Tetraselmis sp. GSL018</name>
    <dbReference type="NCBI Taxonomy" id="582737"/>
    <lineage>
        <taxon>Eukaryota</taxon>
        <taxon>Viridiplantae</taxon>
        <taxon>Chlorophyta</taxon>
        <taxon>core chlorophytes</taxon>
        <taxon>Chlorodendrophyceae</taxon>
        <taxon>Chlorodendrales</taxon>
        <taxon>Chlorodendraceae</taxon>
        <taxon>Tetraselmis</taxon>
    </lineage>
</organism>
<accession>A0A061R9K9</accession>
<name>A0A061R9K9_9CHLO</name>
<feature type="non-terminal residue" evidence="1">
    <location>
        <position position="52"/>
    </location>
</feature>
<evidence type="ECO:0000313" key="1">
    <source>
        <dbReference type="EMBL" id="JAC67181.1"/>
    </source>
</evidence>
<protein>
    <submittedName>
        <fullName evidence="1">Uncharacterized protein</fullName>
    </submittedName>
</protein>
<proteinExistence type="predicted"/>
<dbReference type="AlphaFoldDB" id="A0A061R9K9"/>
<gene>
    <name evidence="1" type="ORF">TSPGSL018_11788</name>
</gene>
<sequence>MGDVCNLPRIMTACQSIYFSKTDRRGGSGLSFRSNLVFTKYISTAALAQWAL</sequence>